<protein>
    <submittedName>
        <fullName evidence="1">Uncharacterized protein</fullName>
    </submittedName>
</protein>
<comment type="caution">
    <text evidence="1">The sequence shown here is derived from an EMBL/GenBank/DDBJ whole genome shotgun (WGS) entry which is preliminary data.</text>
</comment>
<organism evidence="1 2">
    <name type="scientific">Neophaeococcomyces mojaviensis</name>
    <dbReference type="NCBI Taxonomy" id="3383035"/>
    <lineage>
        <taxon>Eukaryota</taxon>
        <taxon>Fungi</taxon>
        <taxon>Dikarya</taxon>
        <taxon>Ascomycota</taxon>
        <taxon>Pezizomycotina</taxon>
        <taxon>Eurotiomycetes</taxon>
        <taxon>Chaetothyriomycetidae</taxon>
        <taxon>Chaetothyriales</taxon>
        <taxon>Chaetothyriales incertae sedis</taxon>
        <taxon>Neophaeococcomyces</taxon>
    </lineage>
</organism>
<evidence type="ECO:0000313" key="1">
    <source>
        <dbReference type="EMBL" id="KAJ9662201.1"/>
    </source>
</evidence>
<name>A0ACC3AGS3_9EURO</name>
<reference evidence="1" key="1">
    <citation type="submission" date="2022-10" db="EMBL/GenBank/DDBJ databases">
        <title>Culturing micro-colonial fungi from biological soil crusts in the Mojave desert and describing Neophaeococcomyces mojavensis, and introducing the new genera and species Taxawa tesnikishii.</title>
        <authorList>
            <person name="Kurbessoian T."/>
            <person name="Stajich J.E."/>
        </authorList>
    </citation>
    <scope>NUCLEOTIDE SEQUENCE</scope>
    <source>
        <strain evidence="1">JES_112</strain>
    </source>
</reference>
<dbReference type="EMBL" id="JAPDRQ010000017">
    <property type="protein sequence ID" value="KAJ9662201.1"/>
    <property type="molecule type" value="Genomic_DNA"/>
</dbReference>
<dbReference type="Proteomes" id="UP001172386">
    <property type="component" value="Unassembled WGS sequence"/>
</dbReference>
<proteinExistence type="predicted"/>
<keyword evidence="2" id="KW-1185">Reference proteome</keyword>
<accession>A0ACC3AGS3</accession>
<evidence type="ECO:0000313" key="2">
    <source>
        <dbReference type="Proteomes" id="UP001172386"/>
    </source>
</evidence>
<sequence length="64" mass="6919">MELLFGTTALCDCLPSSPQGSIVFTTRNHEVVTELDIPRRSIITAAKMTGADAIEMLGTHLKES</sequence>
<gene>
    <name evidence="1" type="ORF">H2198_001552</name>
</gene>